<dbReference type="SUPFAM" id="SSF55961">
    <property type="entry name" value="Bet v1-like"/>
    <property type="match status" value="1"/>
</dbReference>
<evidence type="ECO:0000313" key="3">
    <source>
        <dbReference type="Proteomes" id="UP000494363"/>
    </source>
</evidence>
<keyword evidence="1" id="KW-0812">Transmembrane</keyword>
<keyword evidence="1" id="KW-0472">Membrane</keyword>
<keyword evidence="1" id="KW-1133">Transmembrane helix</keyword>
<evidence type="ECO:0000313" key="2">
    <source>
        <dbReference type="EMBL" id="CAB3765842.1"/>
    </source>
</evidence>
<keyword evidence="3" id="KW-1185">Reference proteome</keyword>
<accession>A0A6J5EKS6</accession>
<gene>
    <name evidence="2" type="ORF">LMG29542_05245</name>
</gene>
<organism evidence="2 3">
    <name type="scientific">Paraburkholderia humisilvae</name>
    <dbReference type="NCBI Taxonomy" id="627669"/>
    <lineage>
        <taxon>Bacteria</taxon>
        <taxon>Pseudomonadati</taxon>
        <taxon>Pseudomonadota</taxon>
        <taxon>Betaproteobacteria</taxon>
        <taxon>Burkholderiales</taxon>
        <taxon>Burkholderiaceae</taxon>
        <taxon>Paraburkholderia</taxon>
    </lineage>
</organism>
<evidence type="ECO:0000256" key="1">
    <source>
        <dbReference type="SAM" id="Phobius"/>
    </source>
</evidence>
<proteinExistence type="predicted"/>
<evidence type="ECO:0008006" key="4">
    <source>
        <dbReference type="Google" id="ProtNLM"/>
    </source>
</evidence>
<protein>
    <recommendedName>
        <fullName evidence="4">START domain-containing protein</fullName>
    </recommendedName>
</protein>
<dbReference type="InterPro" id="IPR023393">
    <property type="entry name" value="START-like_dom_sf"/>
</dbReference>
<feature type="transmembrane region" description="Helical" evidence="1">
    <location>
        <begin position="32"/>
        <end position="52"/>
    </location>
</feature>
<dbReference type="Gene3D" id="3.30.530.20">
    <property type="match status" value="1"/>
</dbReference>
<dbReference type="AlphaFoldDB" id="A0A6J5EKS6"/>
<dbReference type="EMBL" id="CADIKH010000028">
    <property type="protein sequence ID" value="CAB3765842.1"/>
    <property type="molecule type" value="Genomic_DNA"/>
</dbReference>
<dbReference type="Proteomes" id="UP000494363">
    <property type="component" value="Unassembled WGS sequence"/>
</dbReference>
<dbReference type="RefSeq" id="WP_175229331.1">
    <property type="nucleotide sequence ID" value="NZ_CADIKH010000028.1"/>
</dbReference>
<name>A0A6J5EKS6_9BURK</name>
<sequence>MNMPRVNPEAKPAAAAAPYPAKRSRRGRTFRWIAIVILAIVTLVSIANWLWLLSGSNQWQLKIDKDGVQVYTMKTPGLEALKVRVVSKSSEFSIGTHLAPVLDESVQQDCSKWVTGCLSLRIVQPWDPRTHTNIVMWTIAMPGPLSPREILVQNQITQDPKTKAVTLETLAMPNRLPPDDCCVRIEHLNNVWRYSPLPDGSIQEEMVYDMAMGGAFPQLLLNLGAPAQLFNEVSVANPAKLRDRRYRSAHLDFIDDSGFAAH</sequence>
<reference evidence="2 3" key="1">
    <citation type="submission" date="2020-04" db="EMBL/GenBank/DDBJ databases">
        <authorList>
            <person name="De Canck E."/>
        </authorList>
    </citation>
    <scope>NUCLEOTIDE SEQUENCE [LARGE SCALE GENOMIC DNA]</scope>
    <source>
        <strain evidence="2 3">LMG 29542</strain>
    </source>
</reference>